<accession>A0A1M5U5W1</accession>
<evidence type="ECO:0000256" key="6">
    <source>
        <dbReference type="ARBA" id="ARBA00023239"/>
    </source>
</evidence>
<sequence>MATKEFFNISEISKTNPLFSKIRVTIETAFYRNNVELVTTPREAYKLAKNSMGTITTDWEVYKPELLGLDQGTKVLLFNDGAVTGRYAAGRRIIGTPGIDENSFAEIIREAVYKSRYKKMYHAVSFTGLSKEFIVKNHILIPEGHENLLYNWLLNFQYPSIEYEKMYKESSQLNEGDIYIFSDPDWYHPDYPLGLAIFDPEHNCGAILGMRYFGEFKKGTLTLGWSIANRNNYVSCHGGLKKFEKNNTYFVAAFFGLSGSGKSTLTHAKHGGKYKITVLHDDAFIISLKDLSSIALEPSYFDKTADYPSDSLDNKYLLTIQNCGATKDSNGKIVPIMEDIRNGNGRAIKSRLWSPNRVDKIDEPINAVFWLMKDPVLPPILKVEDPILASTLGATLTTKRTSAEKLDSNVDPNALVFEPYANPFRTYPLSDDFNKFKELFQKDVMCYILNTGYFLNKKVPKELTISLVEKVIEKKIEWVQWFKNLSYAKIDGFIPPKDEKYTHLLKESLLKRLKFIVLKKSENGGRDKLPNEAEISLQNLIESMNI</sequence>
<evidence type="ECO:0000256" key="1">
    <source>
        <dbReference type="ARBA" id="ARBA00004742"/>
    </source>
</evidence>
<keyword evidence="5" id="KW-0067">ATP-binding</keyword>
<dbReference type="SUPFAM" id="SSF53795">
    <property type="entry name" value="PEP carboxykinase-like"/>
    <property type="match status" value="1"/>
</dbReference>
<evidence type="ECO:0000256" key="2">
    <source>
        <dbReference type="ARBA" id="ARBA00006052"/>
    </source>
</evidence>
<evidence type="ECO:0000313" key="9">
    <source>
        <dbReference type="Proteomes" id="UP000242592"/>
    </source>
</evidence>
<dbReference type="STRING" id="1123380.SAMN02745199_1635"/>
<dbReference type="EMBL" id="FQXN01000008">
    <property type="protein sequence ID" value="SHH58281.1"/>
    <property type="molecule type" value="Genomic_DNA"/>
</dbReference>
<dbReference type="GO" id="GO:0005524">
    <property type="term" value="F:ATP binding"/>
    <property type="evidence" value="ECO:0007669"/>
    <property type="project" value="UniProtKB-KW"/>
</dbReference>
<comment type="similarity">
    <text evidence="2">Belongs to the phosphoenolpyruvate carboxykinase (ATP) family.</text>
</comment>
<keyword evidence="9" id="KW-1185">Reference proteome</keyword>
<evidence type="ECO:0000256" key="3">
    <source>
        <dbReference type="ARBA" id="ARBA00012363"/>
    </source>
</evidence>
<gene>
    <name evidence="8" type="ORF">SAMN02745199_1635</name>
</gene>
<dbReference type="GO" id="GO:0016301">
    <property type="term" value="F:kinase activity"/>
    <property type="evidence" value="ECO:0007669"/>
    <property type="project" value="UniProtKB-KW"/>
</dbReference>
<protein>
    <recommendedName>
        <fullName evidence="3">phosphoenolpyruvate carboxykinase (ATP)</fullName>
        <ecNumber evidence="3">4.1.1.49</ecNumber>
    </recommendedName>
</protein>
<name>A0A1M5U5W1_9BACT</name>
<evidence type="ECO:0000256" key="5">
    <source>
        <dbReference type="ARBA" id="ARBA00022840"/>
    </source>
</evidence>
<dbReference type="RefSeq" id="WP_073073992.1">
    <property type="nucleotide sequence ID" value="NZ_FQXN01000008.1"/>
</dbReference>
<dbReference type="GO" id="GO:0006094">
    <property type="term" value="P:gluconeogenesis"/>
    <property type="evidence" value="ECO:0007669"/>
    <property type="project" value="UniProtKB-UniPathway"/>
</dbReference>
<dbReference type="Gene3D" id="3.90.228.20">
    <property type="match status" value="1"/>
</dbReference>
<comment type="pathway">
    <text evidence="1">Carbohydrate biosynthesis; gluconeogenesis.</text>
</comment>
<dbReference type="Proteomes" id="UP000242592">
    <property type="component" value="Unassembled WGS sequence"/>
</dbReference>
<organism evidence="8 9">
    <name type="scientific">Thermosipho atlanticus DSM 15807</name>
    <dbReference type="NCBI Taxonomy" id="1123380"/>
    <lineage>
        <taxon>Bacteria</taxon>
        <taxon>Thermotogati</taxon>
        <taxon>Thermotogota</taxon>
        <taxon>Thermotogae</taxon>
        <taxon>Thermotogales</taxon>
        <taxon>Fervidobacteriaceae</taxon>
        <taxon>Thermosipho</taxon>
    </lineage>
</organism>
<dbReference type="InterPro" id="IPR008210">
    <property type="entry name" value="PEP_carboxykinase_N"/>
</dbReference>
<evidence type="ECO:0000256" key="4">
    <source>
        <dbReference type="ARBA" id="ARBA00022741"/>
    </source>
</evidence>
<dbReference type="GO" id="GO:0004612">
    <property type="term" value="F:phosphoenolpyruvate carboxykinase (ATP) activity"/>
    <property type="evidence" value="ECO:0007669"/>
    <property type="project" value="UniProtKB-EC"/>
</dbReference>
<keyword evidence="6" id="KW-0456">Lyase</keyword>
<keyword evidence="8" id="KW-0808">Transferase</keyword>
<dbReference type="InterPro" id="IPR013035">
    <property type="entry name" value="PEP_carboxykinase_C"/>
</dbReference>
<dbReference type="OrthoDB" id="9806325at2"/>
<keyword evidence="8" id="KW-0670">Pyruvate</keyword>
<dbReference type="InterPro" id="IPR001272">
    <property type="entry name" value="PEP_carboxykinase_ATP"/>
</dbReference>
<dbReference type="AlphaFoldDB" id="A0A1M5U5W1"/>
<reference evidence="9" key="1">
    <citation type="submission" date="2016-11" db="EMBL/GenBank/DDBJ databases">
        <authorList>
            <person name="Varghese N."/>
            <person name="Submissions S."/>
        </authorList>
    </citation>
    <scope>NUCLEOTIDE SEQUENCE [LARGE SCALE GENOMIC DNA]</scope>
    <source>
        <strain evidence="9">DSM 15807</strain>
    </source>
</reference>
<dbReference type="SUPFAM" id="SSF68923">
    <property type="entry name" value="PEP carboxykinase N-terminal domain"/>
    <property type="match status" value="1"/>
</dbReference>
<proteinExistence type="inferred from homology"/>
<evidence type="ECO:0000313" key="8">
    <source>
        <dbReference type="EMBL" id="SHH58281.1"/>
    </source>
</evidence>
<evidence type="ECO:0000256" key="7">
    <source>
        <dbReference type="ARBA" id="ARBA00047371"/>
    </source>
</evidence>
<keyword evidence="4" id="KW-0547">Nucleotide-binding</keyword>
<dbReference type="EC" id="4.1.1.49" evidence="3"/>
<dbReference type="Pfam" id="PF01293">
    <property type="entry name" value="PEPCK_ATP"/>
    <property type="match status" value="1"/>
</dbReference>
<comment type="catalytic activity">
    <reaction evidence="7">
        <text>oxaloacetate + ATP = phosphoenolpyruvate + ADP + CO2</text>
        <dbReference type="Rhea" id="RHEA:18617"/>
        <dbReference type="ChEBI" id="CHEBI:16452"/>
        <dbReference type="ChEBI" id="CHEBI:16526"/>
        <dbReference type="ChEBI" id="CHEBI:30616"/>
        <dbReference type="ChEBI" id="CHEBI:58702"/>
        <dbReference type="ChEBI" id="CHEBI:456216"/>
        <dbReference type="EC" id="4.1.1.49"/>
    </reaction>
</comment>
<dbReference type="UniPathway" id="UPA00138"/>
<keyword evidence="8" id="KW-0418">Kinase</keyword>